<evidence type="ECO:0000313" key="1">
    <source>
        <dbReference type="EMBL" id="CAF4010348.1"/>
    </source>
</evidence>
<comment type="caution">
    <text evidence="1">The sequence shown here is derived from an EMBL/GenBank/DDBJ whole genome shotgun (WGS) entry which is preliminary data.</text>
</comment>
<sequence length="363" mass="43060">MRHIRVQFEERQILSNNSYRSLKRFKSQSDINYSSFPSNINQNKNRSNEYPMIKKNSNEYNSILSHNQEILQYPLTYGIFATLDDHYRPLSPTIKFECRTISMSRPDLKIIAESLLYKYCLFKINQEEDCRETARNLVDFIEYLRLIFDEIKSFCSPYILVQSIIEQSINMNIKQATITVLKQYQLYDSNIPLILDKFFIENQYQFNENNDQLSFIDSLKQEAHDDKLIFDNDDIFNHASRLMYALKRNDFIFITGQSTTAKSTLIRLVERTINKQISTVNGDSTNNEQQNLVIINKMFPNSFDEDQLYHTKNSFIEQLKRYHAITVATDVTSNQYWIVLDIDSHSNWLTPEKIQYIYNELFS</sequence>
<dbReference type="EMBL" id="CAJOAX010007465">
    <property type="protein sequence ID" value="CAF4010348.1"/>
    <property type="molecule type" value="Genomic_DNA"/>
</dbReference>
<dbReference type="InterPro" id="IPR027417">
    <property type="entry name" value="P-loop_NTPase"/>
</dbReference>
<reference evidence="1" key="1">
    <citation type="submission" date="2021-02" db="EMBL/GenBank/DDBJ databases">
        <authorList>
            <person name="Nowell W R."/>
        </authorList>
    </citation>
    <scope>NUCLEOTIDE SEQUENCE</scope>
</reference>
<organism evidence="1 2">
    <name type="scientific">Rotaria sordida</name>
    <dbReference type="NCBI Taxonomy" id="392033"/>
    <lineage>
        <taxon>Eukaryota</taxon>
        <taxon>Metazoa</taxon>
        <taxon>Spiralia</taxon>
        <taxon>Gnathifera</taxon>
        <taxon>Rotifera</taxon>
        <taxon>Eurotatoria</taxon>
        <taxon>Bdelloidea</taxon>
        <taxon>Philodinida</taxon>
        <taxon>Philodinidae</taxon>
        <taxon>Rotaria</taxon>
    </lineage>
</organism>
<evidence type="ECO:0000313" key="2">
    <source>
        <dbReference type="Proteomes" id="UP000663823"/>
    </source>
</evidence>
<gene>
    <name evidence="1" type="ORF">OTI717_LOCUS29511</name>
</gene>
<name>A0A819P8F8_9BILA</name>
<protein>
    <submittedName>
        <fullName evidence="1">Uncharacterized protein</fullName>
    </submittedName>
</protein>
<accession>A0A819P8F8</accession>
<proteinExistence type="predicted"/>
<dbReference type="AlphaFoldDB" id="A0A819P8F8"/>
<dbReference type="Gene3D" id="3.40.50.300">
    <property type="entry name" value="P-loop containing nucleotide triphosphate hydrolases"/>
    <property type="match status" value="1"/>
</dbReference>
<dbReference type="Proteomes" id="UP000663823">
    <property type="component" value="Unassembled WGS sequence"/>
</dbReference>